<dbReference type="EC" id="2.7.11.1" evidence="2"/>
<evidence type="ECO:0000313" key="2">
    <source>
        <dbReference type="EMBL" id="KAF1086563.1"/>
    </source>
</evidence>
<proteinExistence type="predicted"/>
<protein>
    <submittedName>
        <fullName evidence="2">Serine/threonine-protein kinase RsbT</fullName>
        <ecNumber evidence="2">2.7.11.1</ecNumber>
    </submittedName>
</protein>
<dbReference type="Proteomes" id="UP000798488">
    <property type="component" value="Unassembled WGS sequence"/>
</dbReference>
<sequence length="135" mass="14759">MESMQEINVHLENEFDIVSARQAVRNLSKSMGFGLVDQTRITTAISELARNIVLYAGEGSIYLRAINNGLRKGIEILASDNGPGIVDINLAMQDGYTTSRGMGTGLPGTKRLMDEFSIQSSPGEGTQVVVRKWLR</sequence>
<gene>
    <name evidence="2" type="primary">rsbT</name>
    <name evidence="2" type="ORF">SPSYN_00282</name>
</gene>
<keyword evidence="2" id="KW-0418">Kinase</keyword>
<comment type="caution">
    <text evidence="2">The sequence shown here is derived from an EMBL/GenBank/DDBJ whole genome shotgun (WGS) entry which is preliminary data.</text>
</comment>
<dbReference type="CDD" id="cd16934">
    <property type="entry name" value="HATPase_RsbT-like"/>
    <property type="match status" value="1"/>
</dbReference>
<evidence type="ECO:0000259" key="1">
    <source>
        <dbReference type="SMART" id="SM00387"/>
    </source>
</evidence>
<organism evidence="2 3">
    <name type="scientific">Sporotomaculum syntrophicum</name>
    <dbReference type="NCBI Taxonomy" id="182264"/>
    <lineage>
        <taxon>Bacteria</taxon>
        <taxon>Bacillati</taxon>
        <taxon>Bacillota</taxon>
        <taxon>Clostridia</taxon>
        <taxon>Eubacteriales</taxon>
        <taxon>Desulfallaceae</taxon>
        <taxon>Sporotomaculum</taxon>
    </lineage>
</organism>
<accession>A0A9D3B047</accession>
<dbReference type="SUPFAM" id="SSF55874">
    <property type="entry name" value="ATPase domain of HSP90 chaperone/DNA topoisomerase II/histidine kinase"/>
    <property type="match status" value="1"/>
</dbReference>
<reference evidence="2" key="1">
    <citation type="submission" date="2016-02" db="EMBL/GenBank/DDBJ databases">
        <title>Draft Genome Sequence of Sporotomaculum syntrophicum Strain FB, a Syntrophic Benzoate Degrader.</title>
        <authorList>
            <person name="Nobu M.K."/>
            <person name="Narihiro T."/>
            <person name="Qiu Y.-L."/>
            <person name="Ohashi A."/>
            <person name="Liu W.-T."/>
            <person name="Yuji S."/>
        </authorList>
    </citation>
    <scope>NUCLEOTIDE SEQUENCE</scope>
    <source>
        <strain evidence="2">FB</strain>
    </source>
</reference>
<dbReference type="SMART" id="SM00387">
    <property type="entry name" value="HATPase_c"/>
    <property type="match status" value="1"/>
</dbReference>
<dbReference type="InterPro" id="IPR003594">
    <property type="entry name" value="HATPase_dom"/>
</dbReference>
<evidence type="ECO:0000313" key="3">
    <source>
        <dbReference type="Proteomes" id="UP000798488"/>
    </source>
</evidence>
<dbReference type="InterPro" id="IPR036890">
    <property type="entry name" value="HATPase_C_sf"/>
</dbReference>
<keyword evidence="2" id="KW-0808">Transferase</keyword>
<dbReference type="Pfam" id="PF02518">
    <property type="entry name" value="HATPase_c"/>
    <property type="match status" value="1"/>
</dbReference>
<dbReference type="EMBL" id="LSRS01000001">
    <property type="protein sequence ID" value="KAF1086563.1"/>
    <property type="molecule type" value="Genomic_DNA"/>
</dbReference>
<dbReference type="RefSeq" id="WP_279279229.1">
    <property type="nucleotide sequence ID" value="NZ_LSRS01000001.1"/>
</dbReference>
<dbReference type="GO" id="GO:0004674">
    <property type="term" value="F:protein serine/threonine kinase activity"/>
    <property type="evidence" value="ECO:0007669"/>
    <property type="project" value="UniProtKB-EC"/>
</dbReference>
<dbReference type="AlphaFoldDB" id="A0A9D3B047"/>
<name>A0A9D3B047_9FIRM</name>
<dbReference type="Gene3D" id="3.30.565.10">
    <property type="entry name" value="Histidine kinase-like ATPase, C-terminal domain"/>
    <property type="match status" value="1"/>
</dbReference>
<feature type="domain" description="Histidine kinase/HSP90-like ATPase" evidence="1">
    <location>
        <begin position="36"/>
        <end position="135"/>
    </location>
</feature>
<keyword evidence="3" id="KW-1185">Reference proteome</keyword>